<reference evidence="1 2" key="1">
    <citation type="submission" date="2019-03" db="EMBL/GenBank/DDBJ databases">
        <title>Dyadobacter AR-3-6 sp. nov., isolated from arctic soil.</title>
        <authorList>
            <person name="Chaudhary D.K."/>
        </authorList>
    </citation>
    <scope>NUCLEOTIDE SEQUENCE [LARGE SCALE GENOMIC DNA]</scope>
    <source>
        <strain evidence="1 2">AR-3-6</strain>
    </source>
</reference>
<dbReference type="Proteomes" id="UP000294850">
    <property type="component" value="Unassembled WGS sequence"/>
</dbReference>
<gene>
    <name evidence="1" type="ORF">E0F88_29915</name>
</gene>
<organism evidence="1 2">
    <name type="scientific">Dyadobacter psychrotolerans</name>
    <dbReference type="NCBI Taxonomy" id="2541721"/>
    <lineage>
        <taxon>Bacteria</taxon>
        <taxon>Pseudomonadati</taxon>
        <taxon>Bacteroidota</taxon>
        <taxon>Cytophagia</taxon>
        <taxon>Cytophagales</taxon>
        <taxon>Spirosomataceae</taxon>
        <taxon>Dyadobacter</taxon>
    </lineage>
</organism>
<comment type="caution">
    <text evidence="1">The sequence shown here is derived from an EMBL/GenBank/DDBJ whole genome shotgun (WGS) entry which is preliminary data.</text>
</comment>
<evidence type="ECO:0008006" key="3">
    <source>
        <dbReference type="Google" id="ProtNLM"/>
    </source>
</evidence>
<evidence type="ECO:0000313" key="2">
    <source>
        <dbReference type="Proteomes" id="UP000294850"/>
    </source>
</evidence>
<dbReference type="RefSeq" id="WP_131962012.1">
    <property type="nucleotide sequence ID" value="NZ_SMFL01000018.1"/>
</dbReference>
<evidence type="ECO:0000313" key="1">
    <source>
        <dbReference type="EMBL" id="TDE09809.1"/>
    </source>
</evidence>
<name>A0A4R5D8C9_9BACT</name>
<sequence>MEKKERVKKAGRPKLAENQVRVKVTLMLTPDEIAKLKAEQEGYSIEFTVFCREKLLNRESKILRRPIPEDVKVQMTNILRMAGSVLLLAKNTSSDTVISDEFRDMAAGLKRMVQRADFSINEMVLSQSLIAAIVSLFIKIEKLVNKLDRDSEPVVEIDLLLQKIREKLLPFTDMYNISSDLK</sequence>
<protein>
    <recommendedName>
        <fullName evidence="3">Mobilization protein</fullName>
    </recommendedName>
</protein>
<proteinExistence type="predicted"/>
<dbReference type="AlphaFoldDB" id="A0A4R5D8C9"/>
<dbReference type="OrthoDB" id="946796at2"/>
<dbReference type="EMBL" id="SMFL01000018">
    <property type="protein sequence ID" value="TDE09809.1"/>
    <property type="molecule type" value="Genomic_DNA"/>
</dbReference>
<accession>A0A4R5D8C9</accession>
<keyword evidence="2" id="KW-1185">Reference proteome</keyword>